<evidence type="ECO:0000313" key="7">
    <source>
        <dbReference type="Proteomes" id="UP000194151"/>
    </source>
</evidence>
<dbReference type="PROSITE" id="PS51078">
    <property type="entry name" value="ICLR_ED"/>
    <property type="match status" value="1"/>
</dbReference>
<dbReference type="Pfam" id="PF09339">
    <property type="entry name" value="HTH_IclR"/>
    <property type="match status" value="1"/>
</dbReference>
<evidence type="ECO:0000256" key="1">
    <source>
        <dbReference type="ARBA" id="ARBA00023015"/>
    </source>
</evidence>
<dbReference type="Pfam" id="PF01614">
    <property type="entry name" value="IclR_C"/>
    <property type="match status" value="1"/>
</dbReference>
<dbReference type="SUPFAM" id="SSF55781">
    <property type="entry name" value="GAF domain-like"/>
    <property type="match status" value="1"/>
</dbReference>
<dbReference type="PANTHER" id="PTHR30136">
    <property type="entry name" value="HELIX-TURN-HELIX TRANSCRIPTIONAL REGULATOR, ICLR FAMILY"/>
    <property type="match status" value="1"/>
</dbReference>
<dbReference type="Gene3D" id="3.30.450.40">
    <property type="match status" value="1"/>
</dbReference>
<accession>A0A1W6YL77</accession>
<dbReference type="PROSITE" id="PS51077">
    <property type="entry name" value="HTH_ICLR"/>
    <property type="match status" value="1"/>
</dbReference>
<evidence type="ECO:0000313" key="6">
    <source>
        <dbReference type="EMBL" id="ARP81754.1"/>
    </source>
</evidence>
<dbReference type="Proteomes" id="UP000194151">
    <property type="component" value="Chromosome"/>
</dbReference>
<evidence type="ECO:0000256" key="2">
    <source>
        <dbReference type="ARBA" id="ARBA00023125"/>
    </source>
</evidence>
<dbReference type="KEGG" id="bgv:CAL12_13640"/>
<keyword evidence="3" id="KW-0804">Transcription</keyword>
<evidence type="ECO:0000256" key="3">
    <source>
        <dbReference type="ARBA" id="ARBA00023163"/>
    </source>
</evidence>
<feature type="domain" description="HTH iclR-type" evidence="4">
    <location>
        <begin position="24"/>
        <end position="86"/>
    </location>
</feature>
<dbReference type="InterPro" id="IPR036390">
    <property type="entry name" value="WH_DNA-bd_sf"/>
</dbReference>
<proteinExistence type="predicted"/>
<gene>
    <name evidence="6" type="ORF">CAL12_13640</name>
</gene>
<dbReference type="InterPro" id="IPR029016">
    <property type="entry name" value="GAF-like_dom_sf"/>
</dbReference>
<dbReference type="InterPro" id="IPR005471">
    <property type="entry name" value="Tscrpt_reg_IclR_N"/>
</dbReference>
<dbReference type="SMART" id="SM00346">
    <property type="entry name" value="HTH_ICLR"/>
    <property type="match status" value="1"/>
</dbReference>
<dbReference type="InterPro" id="IPR036388">
    <property type="entry name" value="WH-like_DNA-bd_sf"/>
</dbReference>
<evidence type="ECO:0000259" key="5">
    <source>
        <dbReference type="PROSITE" id="PS51078"/>
    </source>
</evidence>
<sequence>MNRKTPPHYELGPREDLLAHPQFASTLFNGLEVLRQFTPAQPSLGNKEIADALGLSRPAVTRLTFTLVGMGLLRRDERTGRYSLGPAVLSLGYPLLVDLTLRQLAAHDMVELARFARGPVSLGVRDRLQVVYVETVEDRDSSGTRPDIGSTRPLLRTAMGRALMHAHTPEERKLICGCYAQAHPADWERFSPALETAYVDIARDGFVVVKRDWQPNICGIAVPLRYRANGMPLAMSVTIQIDAADDHYVSQVLGPRIASLVRNLDYRLGMVDS</sequence>
<dbReference type="Gene3D" id="1.10.10.10">
    <property type="entry name" value="Winged helix-like DNA-binding domain superfamily/Winged helix DNA-binding domain"/>
    <property type="match status" value="1"/>
</dbReference>
<keyword evidence="2" id="KW-0238">DNA-binding</keyword>
<dbReference type="PANTHER" id="PTHR30136:SF33">
    <property type="entry name" value="TRANSCRIPTIONAL REGULATORY PROTEIN"/>
    <property type="match status" value="1"/>
</dbReference>
<dbReference type="EMBL" id="CP021108">
    <property type="protein sequence ID" value="ARP81754.1"/>
    <property type="molecule type" value="Genomic_DNA"/>
</dbReference>
<dbReference type="AlphaFoldDB" id="A0A1W6YL77"/>
<name>A0A1W6YL77_9BORD</name>
<dbReference type="InterPro" id="IPR014757">
    <property type="entry name" value="Tscrpt_reg_IclR_C"/>
</dbReference>
<dbReference type="STRING" id="1416806.CAL12_13640"/>
<dbReference type="InterPro" id="IPR050707">
    <property type="entry name" value="HTH_MetabolicPath_Reg"/>
</dbReference>
<dbReference type="OrthoDB" id="5401369at2"/>
<dbReference type="GO" id="GO:0045892">
    <property type="term" value="P:negative regulation of DNA-templated transcription"/>
    <property type="evidence" value="ECO:0007669"/>
    <property type="project" value="TreeGrafter"/>
</dbReference>
<dbReference type="RefSeq" id="WP_086064939.1">
    <property type="nucleotide sequence ID" value="NZ_CP021108.1"/>
</dbReference>
<feature type="domain" description="IclR-ED" evidence="5">
    <location>
        <begin position="87"/>
        <end position="270"/>
    </location>
</feature>
<protein>
    <submittedName>
        <fullName evidence="6">IclR family transcriptional regulator</fullName>
    </submittedName>
</protein>
<dbReference type="SUPFAM" id="SSF46785">
    <property type="entry name" value="Winged helix' DNA-binding domain"/>
    <property type="match status" value="1"/>
</dbReference>
<evidence type="ECO:0000259" key="4">
    <source>
        <dbReference type="PROSITE" id="PS51077"/>
    </source>
</evidence>
<dbReference type="GO" id="GO:0003700">
    <property type="term" value="F:DNA-binding transcription factor activity"/>
    <property type="evidence" value="ECO:0007669"/>
    <property type="project" value="TreeGrafter"/>
</dbReference>
<keyword evidence="7" id="KW-1185">Reference proteome</keyword>
<dbReference type="GO" id="GO:0003677">
    <property type="term" value="F:DNA binding"/>
    <property type="evidence" value="ECO:0007669"/>
    <property type="project" value="UniProtKB-KW"/>
</dbReference>
<keyword evidence="1" id="KW-0805">Transcription regulation</keyword>
<organism evidence="6 7">
    <name type="scientific">Bordetella genomosp. 8</name>
    <dbReference type="NCBI Taxonomy" id="1416806"/>
    <lineage>
        <taxon>Bacteria</taxon>
        <taxon>Pseudomonadati</taxon>
        <taxon>Pseudomonadota</taxon>
        <taxon>Betaproteobacteria</taxon>
        <taxon>Burkholderiales</taxon>
        <taxon>Alcaligenaceae</taxon>
        <taxon>Bordetella</taxon>
    </lineage>
</organism>
<reference evidence="6 7" key="1">
    <citation type="submission" date="2017-05" db="EMBL/GenBank/DDBJ databases">
        <title>Complete and WGS of Bordetella genogroups.</title>
        <authorList>
            <person name="Spilker T."/>
            <person name="LiPuma J."/>
        </authorList>
    </citation>
    <scope>NUCLEOTIDE SEQUENCE [LARGE SCALE GENOMIC DNA]</scope>
    <source>
        <strain evidence="6 7">AU19157</strain>
    </source>
</reference>